<keyword evidence="2" id="KW-0238">DNA-binding</keyword>
<dbReference type="GO" id="GO:0005634">
    <property type="term" value="C:nucleus"/>
    <property type="evidence" value="ECO:0007669"/>
    <property type="project" value="UniProtKB-SubCell"/>
</dbReference>
<accession>A0A4U0X5X8</accession>
<keyword evidence="3" id="KW-0539">Nucleus</keyword>
<evidence type="ECO:0000313" key="7">
    <source>
        <dbReference type="EMBL" id="TKA70608.1"/>
    </source>
</evidence>
<dbReference type="InterPro" id="IPR036388">
    <property type="entry name" value="WH-like_DNA-bd_sf"/>
</dbReference>
<evidence type="ECO:0000256" key="5">
    <source>
        <dbReference type="SAM" id="MobiDB-lite"/>
    </source>
</evidence>
<dbReference type="Gene3D" id="1.10.10.10">
    <property type="entry name" value="Winged helix-like DNA-binding domain superfamily/Winged helix DNA-binding domain"/>
    <property type="match status" value="1"/>
</dbReference>
<protein>
    <recommendedName>
        <fullName evidence="6">HSF-type DNA-binding domain-containing protein</fullName>
    </recommendedName>
</protein>
<evidence type="ECO:0000256" key="1">
    <source>
        <dbReference type="ARBA" id="ARBA00004123"/>
    </source>
</evidence>
<comment type="subcellular location">
    <subcellularLocation>
        <location evidence="1">Nucleus</location>
    </subcellularLocation>
</comment>
<dbReference type="Proteomes" id="UP000308768">
    <property type="component" value="Unassembled WGS sequence"/>
</dbReference>
<feature type="compositionally biased region" description="Polar residues" evidence="5">
    <location>
        <begin position="1"/>
        <end position="12"/>
    </location>
</feature>
<dbReference type="InterPro" id="IPR000232">
    <property type="entry name" value="HSF_DNA-bd"/>
</dbReference>
<evidence type="ECO:0000256" key="2">
    <source>
        <dbReference type="ARBA" id="ARBA00023125"/>
    </source>
</evidence>
<reference evidence="7 8" key="1">
    <citation type="submission" date="2017-03" db="EMBL/GenBank/DDBJ databases">
        <title>Genomes of endolithic fungi from Antarctica.</title>
        <authorList>
            <person name="Coleine C."/>
            <person name="Masonjones S."/>
            <person name="Stajich J.E."/>
        </authorList>
    </citation>
    <scope>NUCLEOTIDE SEQUENCE [LARGE SCALE GENOMIC DNA]</scope>
    <source>
        <strain evidence="7 8">CCFEE 5187</strain>
    </source>
</reference>
<feature type="domain" description="HSF-type DNA-binding" evidence="6">
    <location>
        <begin position="143"/>
        <end position="167"/>
    </location>
</feature>
<feature type="region of interest" description="Disordered" evidence="5">
    <location>
        <begin position="1"/>
        <end position="95"/>
    </location>
</feature>
<dbReference type="GO" id="GO:0043565">
    <property type="term" value="F:sequence-specific DNA binding"/>
    <property type="evidence" value="ECO:0007669"/>
    <property type="project" value="InterPro"/>
</dbReference>
<dbReference type="STRING" id="331657.A0A4U0X5X8"/>
<dbReference type="PROSITE" id="PS00434">
    <property type="entry name" value="HSF_DOMAIN"/>
    <property type="match status" value="1"/>
</dbReference>
<evidence type="ECO:0000256" key="4">
    <source>
        <dbReference type="RuleBase" id="RU004020"/>
    </source>
</evidence>
<feature type="compositionally biased region" description="Polar residues" evidence="5">
    <location>
        <begin position="411"/>
        <end position="421"/>
    </location>
</feature>
<dbReference type="PRINTS" id="PR00056">
    <property type="entry name" value="HSFDOMAIN"/>
</dbReference>
<evidence type="ECO:0000313" key="8">
    <source>
        <dbReference type="Proteomes" id="UP000308768"/>
    </source>
</evidence>
<dbReference type="AlphaFoldDB" id="A0A4U0X5X8"/>
<feature type="compositionally biased region" description="Low complexity" evidence="5">
    <location>
        <begin position="79"/>
        <end position="95"/>
    </location>
</feature>
<gene>
    <name evidence="7" type="ORF">B0A49_07255</name>
</gene>
<dbReference type="FunFam" id="1.10.10.10:FF:000229">
    <property type="entry name" value="HSF-type DNA-binding domain protein"/>
    <property type="match status" value="1"/>
</dbReference>
<comment type="similarity">
    <text evidence="4">Belongs to the HSF family.</text>
</comment>
<comment type="caution">
    <text evidence="7">The sequence shown here is derived from an EMBL/GenBank/DDBJ whole genome shotgun (WGS) entry which is preliminary data.</text>
</comment>
<dbReference type="SUPFAM" id="SSF46785">
    <property type="entry name" value="Winged helix' DNA-binding domain"/>
    <property type="match status" value="1"/>
</dbReference>
<organism evidence="7 8">
    <name type="scientific">Cryomyces minteri</name>
    <dbReference type="NCBI Taxonomy" id="331657"/>
    <lineage>
        <taxon>Eukaryota</taxon>
        <taxon>Fungi</taxon>
        <taxon>Dikarya</taxon>
        <taxon>Ascomycota</taxon>
        <taxon>Pezizomycotina</taxon>
        <taxon>Dothideomycetes</taxon>
        <taxon>Dothideomycetes incertae sedis</taxon>
        <taxon>Cryomyces</taxon>
    </lineage>
</organism>
<dbReference type="EMBL" id="NAJN01000630">
    <property type="protein sequence ID" value="TKA70608.1"/>
    <property type="molecule type" value="Genomic_DNA"/>
</dbReference>
<sequence length="446" mass="48507">MASSGDSLQHSPFSGDPHRGGIQKSIPILPSSAASTMSSPGDLMDVAHPNTASMGPPLLASPNGDRSAASHTPAGLPDTTTNGSSGPGTGASAAAQQPKFVQTAFIHKLYNMLEDQSIQHLISWSNTNESFVMSPSSEFSKVLASYFKHTNISSFVRQLNMYGFHKVSDVFHTGAPDSPLWEFKHGNGSFKRGDLVGLREIKRRASRHALIHRDSFSGPSKLPLSQPATPIETPIDPVEARLNRLEYNLHDIYARLARSEDTCSYLTSRCQSLTDGITRCHQWNHELSSHVLSMIPDPDSPVHKDVALMQRDIARQTEQAFPAGIPPPISASKAGKVSRHLPLIHLTLLDSLQASGHPPRTGHPMVISSCVTHLLNTNYHKVLGLGGDSGWTLPGARYPFRGIDMSAPPTRRSSMASNVHSLLNPAETAERADEDEGQEERKRKRL</sequence>
<dbReference type="OrthoDB" id="60033at2759"/>
<keyword evidence="8" id="KW-1185">Reference proteome</keyword>
<dbReference type="PANTHER" id="PTHR10015">
    <property type="entry name" value="HEAT SHOCK TRANSCRIPTION FACTOR"/>
    <property type="match status" value="1"/>
</dbReference>
<evidence type="ECO:0000259" key="6">
    <source>
        <dbReference type="PROSITE" id="PS00434"/>
    </source>
</evidence>
<dbReference type="SMART" id="SM00415">
    <property type="entry name" value="HSF"/>
    <property type="match status" value="1"/>
</dbReference>
<name>A0A4U0X5X8_9PEZI</name>
<dbReference type="PANTHER" id="PTHR10015:SF396">
    <property type="entry name" value="FLOCCULATION SUPPRESSION PROTEIN"/>
    <property type="match status" value="1"/>
</dbReference>
<evidence type="ECO:0000256" key="3">
    <source>
        <dbReference type="ARBA" id="ARBA00023242"/>
    </source>
</evidence>
<dbReference type="GO" id="GO:0003700">
    <property type="term" value="F:DNA-binding transcription factor activity"/>
    <property type="evidence" value="ECO:0007669"/>
    <property type="project" value="InterPro"/>
</dbReference>
<dbReference type="InterPro" id="IPR036390">
    <property type="entry name" value="WH_DNA-bd_sf"/>
</dbReference>
<dbReference type="Pfam" id="PF00447">
    <property type="entry name" value="HSF_DNA-bind"/>
    <property type="match status" value="1"/>
</dbReference>
<feature type="region of interest" description="Disordered" evidence="5">
    <location>
        <begin position="409"/>
        <end position="446"/>
    </location>
</feature>
<proteinExistence type="inferred from homology"/>